<dbReference type="GO" id="GO:0098852">
    <property type="term" value="C:lytic vacuole membrane"/>
    <property type="evidence" value="ECO:0007669"/>
    <property type="project" value="UniProtKB-ARBA"/>
</dbReference>
<feature type="transmembrane region" description="Helical" evidence="8">
    <location>
        <begin position="196"/>
        <end position="218"/>
    </location>
</feature>
<comment type="caution">
    <text evidence="9">The sequence shown here is derived from an EMBL/GenBank/DDBJ whole genome shotgun (WGS) entry which is preliminary data.</text>
</comment>
<dbReference type="AlphaFoldDB" id="A0A232LXB5"/>
<dbReference type="InterPro" id="IPR006603">
    <property type="entry name" value="PQ-loop_rpt"/>
</dbReference>
<evidence type="ECO:0000313" key="10">
    <source>
        <dbReference type="Proteomes" id="UP000243515"/>
    </source>
</evidence>
<dbReference type="SMART" id="SM00679">
    <property type="entry name" value="CTNS"/>
    <property type="match status" value="2"/>
</dbReference>
<feature type="transmembrane region" description="Helical" evidence="8">
    <location>
        <begin position="81"/>
        <end position="106"/>
    </location>
</feature>
<evidence type="ECO:0000256" key="2">
    <source>
        <dbReference type="ARBA" id="ARBA00022692"/>
    </source>
</evidence>
<comment type="catalytic activity">
    <reaction evidence="6">
        <text>L-histidine(out) + L-arginine(in) = L-histidine(in) + L-arginine(out)</text>
        <dbReference type="Rhea" id="RHEA:71063"/>
        <dbReference type="ChEBI" id="CHEBI:32682"/>
        <dbReference type="ChEBI" id="CHEBI:57595"/>
    </reaction>
</comment>
<evidence type="ECO:0000256" key="1">
    <source>
        <dbReference type="ARBA" id="ARBA00004141"/>
    </source>
</evidence>
<evidence type="ECO:0000256" key="6">
    <source>
        <dbReference type="ARBA" id="ARBA00050768"/>
    </source>
</evidence>
<feature type="transmembrane region" description="Helical" evidence="8">
    <location>
        <begin position="295"/>
        <end position="318"/>
    </location>
</feature>
<accession>A0A232LXB5</accession>
<dbReference type="FunFam" id="1.20.1280.290:FF:000009">
    <property type="entry name" value="PQ loop repeat family protein"/>
    <property type="match status" value="1"/>
</dbReference>
<feature type="compositionally biased region" description="Low complexity" evidence="7">
    <location>
        <begin position="135"/>
        <end position="145"/>
    </location>
</feature>
<gene>
    <name evidence="9" type="ORF">Egran_03432</name>
</gene>
<sequence>MDTITTTNTTMRNVSGIPLTAREAVSGLLSSISLTCWMFLLLPQLIENYRYGSANGVSLAFLLVLLVGDFANLIGSMSAQLVPMIIAIGVYICIADGVLVCQCFYYNVRNARRRRRSSRRLSNDDDDDDDDDEPPTSTTPLLSRRQISDDLGSRRRRSSASLKDHQGHASLVEVEDTLAKIVQESNSGRSAWVKNLLSVLVICVIGSAGWTMAWQTGVWTPTPADHGGGTARVPSSQILGYFSAVCYLGARLPQIYKNYLEKSCEGLSLLFFVLALAGNLTYAAGLLFHSSDQEYLITILPWVIGALGTVAEDVVIFVQFRLYAPDLSNDKAIIGC</sequence>
<dbReference type="EMBL" id="NPHW01003881">
    <property type="protein sequence ID" value="OXV08805.1"/>
    <property type="molecule type" value="Genomic_DNA"/>
</dbReference>
<protein>
    <recommendedName>
        <fullName evidence="11">Vacuolar membrane PQ loop repeat protein</fullName>
    </recommendedName>
</protein>
<name>A0A232LXB5_9EURO</name>
<evidence type="ECO:0000256" key="5">
    <source>
        <dbReference type="ARBA" id="ARBA00038039"/>
    </source>
</evidence>
<dbReference type="OrthoDB" id="8048523at2759"/>
<feature type="compositionally biased region" description="Acidic residues" evidence="7">
    <location>
        <begin position="124"/>
        <end position="134"/>
    </location>
</feature>
<feature type="transmembrane region" description="Helical" evidence="8">
    <location>
        <begin position="238"/>
        <end position="256"/>
    </location>
</feature>
<feature type="transmembrane region" description="Helical" evidence="8">
    <location>
        <begin position="268"/>
        <end position="289"/>
    </location>
</feature>
<dbReference type="Pfam" id="PF04193">
    <property type="entry name" value="PQ-loop"/>
    <property type="match status" value="2"/>
</dbReference>
<proteinExistence type="inferred from homology"/>
<feature type="region of interest" description="Disordered" evidence="7">
    <location>
        <begin position="116"/>
        <end position="167"/>
    </location>
</feature>
<dbReference type="GO" id="GO:0015174">
    <property type="term" value="F:basic amino acid transmembrane transporter activity"/>
    <property type="evidence" value="ECO:0007669"/>
    <property type="project" value="UniProtKB-ARBA"/>
</dbReference>
<evidence type="ECO:0008006" key="11">
    <source>
        <dbReference type="Google" id="ProtNLM"/>
    </source>
</evidence>
<dbReference type="Gene3D" id="1.20.1280.290">
    <property type="match status" value="2"/>
</dbReference>
<comment type="subcellular location">
    <subcellularLocation>
        <location evidence="1">Membrane</location>
        <topology evidence="1">Multi-pass membrane protein</topology>
    </subcellularLocation>
</comment>
<dbReference type="GO" id="GO:0034486">
    <property type="term" value="P:vacuolar transmembrane transport"/>
    <property type="evidence" value="ECO:0007669"/>
    <property type="project" value="UniProtKB-ARBA"/>
</dbReference>
<comment type="similarity">
    <text evidence="5">Belongs to the laat-1 family.</text>
</comment>
<evidence type="ECO:0000256" key="4">
    <source>
        <dbReference type="ARBA" id="ARBA00023136"/>
    </source>
</evidence>
<keyword evidence="2 8" id="KW-0812">Transmembrane</keyword>
<evidence type="ECO:0000256" key="3">
    <source>
        <dbReference type="ARBA" id="ARBA00022989"/>
    </source>
</evidence>
<reference evidence="9 10" key="1">
    <citation type="journal article" date="2015" name="Environ. Microbiol.">
        <title>Metagenome sequence of Elaphomyces granulatus from sporocarp tissue reveals Ascomycota ectomycorrhizal fingerprints of genome expansion and a Proteobacteria-rich microbiome.</title>
        <authorList>
            <person name="Quandt C.A."/>
            <person name="Kohler A."/>
            <person name="Hesse C.N."/>
            <person name="Sharpton T.J."/>
            <person name="Martin F."/>
            <person name="Spatafora J.W."/>
        </authorList>
    </citation>
    <scope>NUCLEOTIDE SEQUENCE [LARGE SCALE GENOMIC DNA]</scope>
    <source>
        <strain evidence="9 10">OSC145934</strain>
    </source>
</reference>
<feature type="transmembrane region" description="Helical" evidence="8">
    <location>
        <begin position="24"/>
        <end position="42"/>
    </location>
</feature>
<keyword evidence="10" id="KW-1185">Reference proteome</keyword>
<dbReference type="PANTHER" id="PTHR16201">
    <property type="entry name" value="SEVEN TRANSMEMBRANE PROTEIN 1-RELATED"/>
    <property type="match status" value="1"/>
</dbReference>
<dbReference type="PANTHER" id="PTHR16201:SF44">
    <property type="entry name" value="SEVEN TRANSMEMBRANE PROTEIN 1"/>
    <property type="match status" value="1"/>
</dbReference>
<evidence type="ECO:0000256" key="7">
    <source>
        <dbReference type="SAM" id="MobiDB-lite"/>
    </source>
</evidence>
<feature type="transmembrane region" description="Helical" evidence="8">
    <location>
        <begin position="54"/>
        <end position="75"/>
    </location>
</feature>
<dbReference type="Proteomes" id="UP000243515">
    <property type="component" value="Unassembled WGS sequence"/>
</dbReference>
<dbReference type="InterPro" id="IPR051415">
    <property type="entry name" value="LAAT-1"/>
</dbReference>
<keyword evidence="4 8" id="KW-0472">Membrane</keyword>
<organism evidence="9 10">
    <name type="scientific">Elaphomyces granulatus</name>
    <dbReference type="NCBI Taxonomy" id="519963"/>
    <lineage>
        <taxon>Eukaryota</taxon>
        <taxon>Fungi</taxon>
        <taxon>Dikarya</taxon>
        <taxon>Ascomycota</taxon>
        <taxon>Pezizomycotina</taxon>
        <taxon>Eurotiomycetes</taxon>
        <taxon>Eurotiomycetidae</taxon>
        <taxon>Eurotiales</taxon>
        <taxon>Elaphomycetaceae</taxon>
        <taxon>Elaphomyces</taxon>
    </lineage>
</organism>
<dbReference type="FunFam" id="1.20.1280.290:FF:000012">
    <property type="entry name" value="Vacuolar membrane PQ loop repeat protein"/>
    <property type="match status" value="1"/>
</dbReference>
<evidence type="ECO:0000256" key="8">
    <source>
        <dbReference type="SAM" id="Phobius"/>
    </source>
</evidence>
<keyword evidence="3 8" id="KW-1133">Transmembrane helix</keyword>
<evidence type="ECO:0000313" key="9">
    <source>
        <dbReference type="EMBL" id="OXV08805.1"/>
    </source>
</evidence>